<evidence type="ECO:0000313" key="4">
    <source>
        <dbReference type="Proteomes" id="UP000078113"/>
    </source>
</evidence>
<reference evidence="3" key="2">
    <citation type="journal article" date="2019" name="IMA Fungus">
        <title>Genome sequencing and comparison of five Tilletia species to identify candidate genes for the detection of regulated species infecting wheat.</title>
        <authorList>
            <person name="Nguyen H.D.T."/>
            <person name="Sultana T."/>
            <person name="Kesanakurti P."/>
            <person name="Hambleton S."/>
        </authorList>
    </citation>
    <scope>NUCLEOTIDE SEQUENCE</scope>
    <source>
        <strain evidence="3">DAOMC 236422</strain>
    </source>
</reference>
<evidence type="ECO:0000256" key="1">
    <source>
        <dbReference type="SAM" id="MobiDB-lite"/>
    </source>
</evidence>
<accession>A0A8X7N7J5</accession>
<name>A0A8X7N7J5_9BASI</name>
<feature type="region of interest" description="Disordered" evidence="1">
    <location>
        <begin position="176"/>
        <end position="195"/>
    </location>
</feature>
<feature type="chain" id="PRO_5036502561" evidence="2">
    <location>
        <begin position="20"/>
        <end position="282"/>
    </location>
</feature>
<keyword evidence="2" id="KW-0732">Signal</keyword>
<sequence>MHCFRIVIHLATLLTLARGRPVPTNKALGEMVPALDVDLPSVSRQPVSPLLLEKVKSDPEANGVQPGNPPTPADDPSNPELGTVRLAIAPATTSLKISPSVKVTNVEGFGFTDYYDGMFWGRTLNKWVNDPRKNPKGGKPSLAPWPIAPEWFPLLNSDPFFSGVIWPRSIKVATVSKRSSRSAPKPPSNRLGISIGSKQKKPKAFEGFGFETWFSGAYWPRGIKKALKSSSNRPGLSIGSKQHEPQPFKGFGFENWFSGAYWPRGLKKTASAWASIETRADR</sequence>
<proteinExistence type="predicted"/>
<reference evidence="3" key="1">
    <citation type="submission" date="2016-04" db="EMBL/GenBank/DDBJ databases">
        <authorList>
            <person name="Nguyen H.D."/>
            <person name="Samba Siva P."/>
            <person name="Cullis J."/>
            <person name="Levesque C.A."/>
            <person name="Hambleton S."/>
        </authorList>
    </citation>
    <scope>NUCLEOTIDE SEQUENCE</scope>
    <source>
        <strain evidence="3">DAOMC 236422</strain>
    </source>
</reference>
<dbReference type="Proteomes" id="UP000078113">
    <property type="component" value="Unassembled WGS sequence"/>
</dbReference>
<dbReference type="AlphaFoldDB" id="A0A8X7N7J5"/>
<dbReference type="EMBL" id="LWDG02000136">
    <property type="protein sequence ID" value="KAE8268672.1"/>
    <property type="molecule type" value="Genomic_DNA"/>
</dbReference>
<comment type="caution">
    <text evidence="3">The sequence shown here is derived from an EMBL/GenBank/DDBJ whole genome shotgun (WGS) entry which is preliminary data.</text>
</comment>
<organism evidence="3 4">
    <name type="scientific">Tilletia walkeri</name>
    <dbReference type="NCBI Taxonomy" id="117179"/>
    <lineage>
        <taxon>Eukaryota</taxon>
        <taxon>Fungi</taxon>
        <taxon>Dikarya</taxon>
        <taxon>Basidiomycota</taxon>
        <taxon>Ustilaginomycotina</taxon>
        <taxon>Exobasidiomycetes</taxon>
        <taxon>Tilletiales</taxon>
        <taxon>Tilletiaceae</taxon>
        <taxon>Tilletia</taxon>
    </lineage>
</organism>
<evidence type="ECO:0000313" key="3">
    <source>
        <dbReference type="EMBL" id="KAE8268672.1"/>
    </source>
</evidence>
<protein>
    <submittedName>
        <fullName evidence="3">Uncharacterized protein</fullName>
    </submittedName>
</protein>
<feature type="signal peptide" evidence="2">
    <location>
        <begin position="1"/>
        <end position="19"/>
    </location>
</feature>
<gene>
    <name evidence="3" type="ORF">A4X09_0g3669</name>
</gene>
<feature type="region of interest" description="Disordered" evidence="1">
    <location>
        <begin position="54"/>
        <end position="81"/>
    </location>
</feature>
<keyword evidence="4" id="KW-1185">Reference proteome</keyword>
<evidence type="ECO:0000256" key="2">
    <source>
        <dbReference type="SAM" id="SignalP"/>
    </source>
</evidence>